<accession>A0AAE0W4F7</accession>
<reference evidence="3" key="2">
    <citation type="journal article" date="2021" name="Genome Biol. Evol.">
        <title>Developing a high-quality reference genome for a parasitic bivalve with doubly uniparental inheritance (Bivalvia: Unionida).</title>
        <authorList>
            <person name="Smith C.H."/>
        </authorList>
    </citation>
    <scope>NUCLEOTIDE SEQUENCE</scope>
    <source>
        <strain evidence="3">CHS0354</strain>
        <tissue evidence="3">Mantle</tissue>
    </source>
</reference>
<comment type="caution">
    <text evidence="3">The sequence shown here is derived from an EMBL/GenBank/DDBJ whole genome shotgun (WGS) entry which is preliminary data.</text>
</comment>
<keyword evidence="4" id="KW-1185">Reference proteome</keyword>
<reference evidence="3" key="3">
    <citation type="submission" date="2023-05" db="EMBL/GenBank/DDBJ databases">
        <authorList>
            <person name="Smith C.H."/>
        </authorList>
    </citation>
    <scope>NUCLEOTIDE SEQUENCE</scope>
    <source>
        <strain evidence="3">CHS0354</strain>
        <tissue evidence="3">Mantle</tissue>
    </source>
</reference>
<dbReference type="EMBL" id="JAEAOA010001004">
    <property type="protein sequence ID" value="KAK3601693.1"/>
    <property type="molecule type" value="Genomic_DNA"/>
</dbReference>
<proteinExistence type="predicted"/>
<dbReference type="AlphaFoldDB" id="A0AAE0W4F7"/>
<evidence type="ECO:0000256" key="1">
    <source>
        <dbReference type="SAM" id="MobiDB-lite"/>
    </source>
</evidence>
<evidence type="ECO:0000256" key="2">
    <source>
        <dbReference type="SAM" id="SignalP"/>
    </source>
</evidence>
<feature type="chain" id="PRO_5041983613" evidence="2">
    <location>
        <begin position="24"/>
        <end position="237"/>
    </location>
</feature>
<feature type="region of interest" description="Disordered" evidence="1">
    <location>
        <begin position="45"/>
        <end position="79"/>
    </location>
</feature>
<evidence type="ECO:0000313" key="3">
    <source>
        <dbReference type="EMBL" id="KAK3601693.1"/>
    </source>
</evidence>
<gene>
    <name evidence="3" type="ORF">CHS0354_016051</name>
</gene>
<protein>
    <submittedName>
        <fullName evidence="3">Uncharacterized protein</fullName>
    </submittedName>
</protein>
<keyword evidence="2" id="KW-0732">Signal</keyword>
<feature type="compositionally biased region" description="Basic and acidic residues" evidence="1">
    <location>
        <begin position="58"/>
        <end position="68"/>
    </location>
</feature>
<dbReference type="Proteomes" id="UP001195483">
    <property type="component" value="Unassembled WGS sequence"/>
</dbReference>
<sequence>MACLHSSIICLVVMLLVSPLAYSSNDNREGVYDIQQRLLQLLQSGQESRTISDDTNEDSSREIDERNAESSPDDPDVSVINNGNGLRILDIKLQGENVERIIQDCNIKYEVIMMKVQENRAVKVCYLNRMDDLQYEASCKENGGEVDTKYKIGSQIQDKTLLSTIEGARECLERPTYDLIPISVKAEKRHDRIRMLAQRQCSCLSITLCSTYCGHWVDGSCQRNDMECRTGCKYVCS</sequence>
<organism evidence="3 4">
    <name type="scientific">Potamilus streckersoni</name>
    <dbReference type="NCBI Taxonomy" id="2493646"/>
    <lineage>
        <taxon>Eukaryota</taxon>
        <taxon>Metazoa</taxon>
        <taxon>Spiralia</taxon>
        <taxon>Lophotrochozoa</taxon>
        <taxon>Mollusca</taxon>
        <taxon>Bivalvia</taxon>
        <taxon>Autobranchia</taxon>
        <taxon>Heteroconchia</taxon>
        <taxon>Palaeoheterodonta</taxon>
        <taxon>Unionida</taxon>
        <taxon>Unionoidea</taxon>
        <taxon>Unionidae</taxon>
        <taxon>Ambleminae</taxon>
        <taxon>Lampsilini</taxon>
        <taxon>Potamilus</taxon>
    </lineage>
</organism>
<evidence type="ECO:0000313" key="4">
    <source>
        <dbReference type="Proteomes" id="UP001195483"/>
    </source>
</evidence>
<feature type="signal peptide" evidence="2">
    <location>
        <begin position="1"/>
        <end position="23"/>
    </location>
</feature>
<name>A0AAE0W4F7_9BIVA</name>
<reference evidence="3" key="1">
    <citation type="journal article" date="2021" name="Genome Biol. Evol.">
        <title>A High-Quality Reference Genome for a Parasitic Bivalve with Doubly Uniparental Inheritance (Bivalvia: Unionida).</title>
        <authorList>
            <person name="Smith C.H."/>
        </authorList>
    </citation>
    <scope>NUCLEOTIDE SEQUENCE</scope>
    <source>
        <strain evidence="3">CHS0354</strain>
    </source>
</reference>